<evidence type="ECO:0000313" key="5">
    <source>
        <dbReference type="Proteomes" id="UP000557217"/>
    </source>
</evidence>
<protein>
    <submittedName>
        <fullName evidence="4">AcrR family transcriptional regulator</fullName>
    </submittedName>
</protein>
<dbReference type="SUPFAM" id="SSF48498">
    <property type="entry name" value="Tetracyclin repressor-like, C-terminal domain"/>
    <property type="match status" value="1"/>
</dbReference>
<accession>A0A840PZ95</accession>
<dbReference type="RefSeq" id="WP_096550314.1">
    <property type="nucleotide sequence ID" value="NZ_AP018335.1"/>
</dbReference>
<dbReference type="Gene3D" id="1.10.10.60">
    <property type="entry name" value="Homeodomain-like"/>
    <property type="match status" value="1"/>
</dbReference>
<dbReference type="InterPro" id="IPR009057">
    <property type="entry name" value="Homeodomain-like_sf"/>
</dbReference>
<evidence type="ECO:0000256" key="2">
    <source>
        <dbReference type="PROSITE-ProRule" id="PRU00335"/>
    </source>
</evidence>
<dbReference type="Proteomes" id="UP000557217">
    <property type="component" value="Unassembled WGS sequence"/>
</dbReference>
<dbReference type="EMBL" id="JACHGZ010000034">
    <property type="protein sequence ID" value="MBB5150011.1"/>
    <property type="molecule type" value="Genomic_DNA"/>
</dbReference>
<keyword evidence="5" id="KW-1185">Reference proteome</keyword>
<dbReference type="Pfam" id="PF00440">
    <property type="entry name" value="TetR_N"/>
    <property type="match status" value="1"/>
</dbReference>
<proteinExistence type="predicted"/>
<comment type="caution">
    <text evidence="4">The sequence shown here is derived from an EMBL/GenBank/DDBJ whole genome shotgun (WGS) entry which is preliminary data.</text>
</comment>
<dbReference type="SUPFAM" id="SSF46689">
    <property type="entry name" value="Homeodomain-like"/>
    <property type="match status" value="1"/>
</dbReference>
<dbReference type="AlphaFoldDB" id="A0A840PZ95"/>
<reference evidence="4 5" key="1">
    <citation type="submission" date="2020-08" db="EMBL/GenBank/DDBJ databases">
        <title>Genomic Encyclopedia of Type Strains, Phase IV (KMG-IV): sequencing the most valuable type-strain genomes for metagenomic binning, comparative biology and taxonomic classification.</title>
        <authorList>
            <person name="Goeker M."/>
        </authorList>
    </citation>
    <scope>NUCLEOTIDE SEQUENCE [LARGE SCALE GENOMIC DNA]</scope>
    <source>
        <strain evidence="4 5">DSM 10633</strain>
    </source>
</reference>
<organism evidence="4 5">
    <name type="scientific">Ureibacillus thermosphaericus</name>
    <dbReference type="NCBI Taxonomy" id="51173"/>
    <lineage>
        <taxon>Bacteria</taxon>
        <taxon>Bacillati</taxon>
        <taxon>Bacillota</taxon>
        <taxon>Bacilli</taxon>
        <taxon>Bacillales</taxon>
        <taxon>Caryophanaceae</taxon>
        <taxon>Ureibacillus</taxon>
    </lineage>
</organism>
<dbReference type="PROSITE" id="PS50977">
    <property type="entry name" value="HTH_TETR_2"/>
    <property type="match status" value="1"/>
</dbReference>
<evidence type="ECO:0000256" key="1">
    <source>
        <dbReference type="ARBA" id="ARBA00023125"/>
    </source>
</evidence>
<feature type="DNA-binding region" description="H-T-H motif" evidence="2">
    <location>
        <begin position="42"/>
        <end position="61"/>
    </location>
</feature>
<gene>
    <name evidence="4" type="ORF">HNR36_002410</name>
</gene>
<feature type="domain" description="HTH tetR-type" evidence="3">
    <location>
        <begin position="19"/>
        <end position="79"/>
    </location>
</feature>
<dbReference type="PANTHER" id="PTHR43479:SF11">
    <property type="entry name" value="ACREF_ENVCD OPERON REPRESSOR-RELATED"/>
    <property type="match status" value="1"/>
</dbReference>
<sequence length="211" mass="24757">MSKEKIIVQTSVKDESLIELRRQQIVEASVKLFKEKGFHRATTREIAKAAGFSIGTLYEYIRTKEDVLYLVCDHIYNKVTMCLSDISTQKGTIEELEEAIRQYFLLIDRMIDEFTVMYQETKSLPKEAMQYVLSKELEMVSLFEKILKSCVKSGEIELTDQEIYLAANHLVIQGQSWAFRKWAYHKKYTTEEFIALQTRLFLSGILHFREK</sequence>
<dbReference type="Gene3D" id="1.10.357.10">
    <property type="entry name" value="Tetracycline Repressor, domain 2"/>
    <property type="match status" value="1"/>
</dbReference>
<dbReference type="GO" id="GO:0003677">
    <property type="term" value="F:DNA binding"/>
    <property type="evidence" value="ECO:0007669"/>
    <property type="project" value="UniProtKB-UniRule"/>
</dbReference>
<name>A0A840PZ95_URETH</name>
<evidence type="ECO:0000313" key="4">
    <source>
        <dbReference type="EMBL" id="MBB5150011.1"/>
    </source>
</evidence>
<dbReference type="Pfam" id="PF17932">
    <property type="entry name" value="TetR_C_24"/>
    <property type="match status" value="1"/>
</dbReference>
<dbReference type="InterPro" id="IPR001647">
    <property type="entry name" value="HTH_TetR"/>
</dbReference>
<dbReference type="PANTHER" id="PTHR43479">
    <property type="entry name" value="ACREF/ENVCD OPERON REPRESSOR-RELATED"/>
    <property type="match status" value="1"/>
</dbReference>
<evidence type="ECO:0000259" key="3">
    <source>
        <dbReference type="PROSITE" id="PS50977"/>
    </source>
</evidence>
<dbReference type="InterPro" id="IPR036271">
    <property type="entry name" value="Tet_transcr_reg_TetR-rel_C_sf"/>
</dbReference>
<keyword evidence="1 2" id="KW-0238">DNA-binding</keyword>
<dbReference type="InterPro" id="IPR050624">
    <property type="entry name" value="HTH-type_Tx_Regulator"/>
</dbReference>
<dbReference type="PRINTS" id="PR00455">
    <property type="entry name" value="HTHTETR"/>
</dbReference>
<dbReference type="InterPro" id="IPR041490">
    <property type="entry name" value="KstR2_TetR_C"/>
</dbReference>